<evidence type="ECO:0000256" key="1">
    <source>
        <dbReference type="SAM" id="MobiDB-lite"/>
    </source>
</evidence>
<proteinExistence type="predicted"/>
<gene>
    <name evidence="3" type="ORF">FNA46_07340</name>
</gene>
<name>A0A549TDF9_9HYPH</name>
<reference evidence="3 4" key="1">
    <citation type="submission" date="2019-07" db="EMBL/GenBank/DDBJ databases">
        <title>Ln-dependent methylotrophs.</title>
        <authorList>
            <person name="Tani A."/>
        </authorList>
    </citation>
    <scope>NUCLEOTIDE SEQUENCE [LARGE SCALE GENOMIC DNA]</scope>
    <source>
        <strain evidence="3 4">SM12</strain>
    </source>
</reference>
<comment type="caution">
    <text evidence="3">The sequence shown here is derived from an EMBL/GenBank/DDBJ whole genome shotgun (WGS) entry which is preliminary data.</text>
</comment>
<keyword evidence="2" id="KW-0732">Signal</keyword>
<evidence type="ECO:0000256" key="2">
    <source>
        <dbReference type="SAM" id="SignalP"/>
    </source>
</evidence>
<evidence type="ECO:0000313" key="3">
    <source>
        <dbReference type="EMBL" id="TRL40075.1"/>
    </source>
</evidence>
<dbReference type="RefSeq" id="WP_143124468.1">
    <property type="nucleotide sequence ID" value="NZ_VJMG01000016.1"/>
</dbReference>
<dbReference type="PROSITE" id="PS51257">
    <property type="entry name" value="PROKAR_LIPOPROTEIN"/>
    <property type="match status" value="1"/>
</dbReference>
<feature type="compositionally biased region" description="Basic and acidic residues" evidence="1">
    <location>
        <begin position="50"/>
        <end position="62"/>
    </location>
</feature>
<feature type="chain" id="PRO_5022166938" evidence="2">
    <location>
        <begin position="37"/>
        <end position="118"/>
    </location>
</feature>
<dbReference type="EMBL" id="VJMG01000016">
    <property type="protein sequence ID" value="TRL40075.1"/>
    <property type="molecule type" value="Genomic_DNA"/>
</dbReference>
<protein>
    <submittedName>
        <fullName evidence="3">Uncharacterized protein</fullName>
    </submittedName>
</protein>
<feature type="signal peptide" evidence="2">
    <location>
        <begin position="1"/>
        <end position="36"/>
    </location>
</feature>
<dbReference type="AlphaFoldDB" id="A0A549TDF9"/>
<evidence type="ECO:0000313" key="4">
    <source>
        <dbReference type="Proteomes" id="UP000316801"/>
    </source>
</evidence>
<feature type="region of interest" description="Disordered" evidence="1">
    <location>
        <begin position="50"/>
        <end position="82"/>
    </location>
</feature>
<organism evidence="3 4">
    <name type="scientific">Rhizobium straminoryzae</name>
    <dbReference type="NCBI Taxonomy" id="1387186"/>
    <lineage>
        <taxon>Bacteria</taxon>
        <taxon>Pseudomonadati</taxon>
        <taxon>Pseudomonadota</taxon>
        <taxon>Alphaproteobacteria</taxon>
        <taxon>Hyphomicrobiales</taxon>
        <taxon>Rhizobiaceae</taxon>
        <taxon>Rhizobium/Agrobacterium group</taxon>
        <taxon>Rhizobium</taxon>
    </lineage>
</organism>
<sequence length="118" mass="12657">MRPPHIVHLRERSPLAVKALLTVLALSLACATPAAAGDTAVIDWGKAGKGELPKAEMPKRSAEPITPPPKLPDSGFDCGTATRMSWDRVGEGTRRLGPEEVRRCSRDGFSFEITAPPN</sequence>
<dbReference type="Proteomes" id="UP000316801">
    <property type="component" value="Unassembled WGS sequence"/>
</dbReference>
<accession>A0A549TDF9</accession>
<keyword evidence="4" id="KW-1185">Reference proteome</keyword>